<evidence type="ECO:0000313" key="2">
    <source>
        <dbReference type="Proteomes" id="UP000008022"/>
    </source>
</evidence>
<evidence type="ECO:0000313" key="1">
    <source>
        <dbReference type="EnsemblPlants" id="ORUFI08G07810.1"/>
    </source>
</evidence>
<dbReference type="AlphaFoldDB" id="A0A0E0QFY7"/>
<keyword evidence="2" id="KW-1185">Reference proteome</keyword>
<sequence length="75" mass="7915">MAARGWEEAMDLIGSHTTVAGQGATRQGRQRGIEEEVLDLAGGHTTAGCRQRKIGEEALDLAGGYTAAAATWQRC</sequence>
<dbReference type="EnsemblPlants" id="ORUFI08G07810.1">
    <property type="protein sequence ID" value="ORUFI08G07810.1"/>
    <property type="gene ID" value="ORUFI08G07810"/>
</dbReference>
<dbReference type="HOGENOM" id="CLU_2675436_0_0_1"/>
<protein>
    <submittedName>
        <fullName evidence="1">Uncharacterized protein</fullName>
    </submittedName>
</protein>
<proteinExistence type="predicted"/>
<reference evidence="2" key="1">
    <citation type="submission" date="2013-06" db="EMBL/GenBank/DDBJ databases">
        <authorList>
            <person name="Zhao Q."/>
        </authorList>
    </citation>
    <scope>NUCLEOTIDE SEQUENCE</scope>
    <source>
        <strain evidence="2">cv. W1943</strain>
    </source>
</reference>
<dbReference type="Gramene" id="ORUFI08G07810.1">
    <property type="protein sequence ID" value="ORUFI08G07810.1"/>
    <property type="gene ID" value="ORUFI08G07810"/>
</dbReference>
<name>A0A0E0QFY7_ORYRU</name>
<reference evidence="1" key="2">
    <citation type="submission" date="2015-06" db="UniProtKB">
        <authorList>
            <consortium name="EnsemblPlants"/>
        </authorList>
    </citation>
    <scope>IDENTIFICATION</scope>
</reference>
<dbReference type="Proteomes" id="UP000008022">
    <property type="component" value="Unassembled WGS sequence"/>
</dbReference>
<accession>A0A0E0QFY7</accession>
<organism evidence="1 2">
    <name type="scientific">Oryza rufipogon</name>
    <name type="common">Brownbeard rice</name>
    <name type="synonym">Asian wild rice</name>
    <dbReference type="NCBI Taxonomy" id="4529"/>
    <lineage>
        <taxon>Eukaryota</taxon>
        <taxon>Viridiplantae</taxon>
        <taxon>Streptophyta</taxon>
        <taxon>Embryophyta</taxon>
        <taxon>Tracheophyta</taxon>
        <taxon>Spermatophyta</taxon>
        <taxon>Magnoliopsida</taxon>
        <taxon>Liliopsida</taxon>
        <taxon>Poales</taxon>
        <taxon>Poaceae</taxon>
        <taxon>BOP clade</taxon>
        <taxon>Oryzoideae</taxon>
        <taxon>Oryzeae</taxon>
        <taxon>Oryzinae</taxon>
        <taxon>Oryza</taxon>
    </lineage>
</organism>